<dbReference type="OrthoDB" id="5819582at2759"/>
<accession>A0A6A6G3S2</accession>
<evidence type="ECO:0000313" key="5">
    <source>
        <dbReference type="Proteomes" id="UP000799538"/>
    </source>
</evidence>
<gene>
    <name evidence="4" type="ORF">BDZ85DRAFT_284611</name>
</gene>
<reference evidence="5" key="1">
    <citation type="journal article" date="2020" name="Stud. Mycol.">
        <title>101 Dothideomycetes genomes: A test case for predicting lifestyles and emergence of pathogens.</title>
        <authorList>
            <person name="Haridas S."/>
            <person name="Albert R."/>
            <person name="Binder M."/>
            <person name="Bloem J."/>
            <person name="LaButti K."/>
            <person name="Salamov A."/>
            <person name="Andreopoulos B."/>
            <person name="Baker S."/>
            <person name="Barry K."/>
            <person name="Bills G."/>
            <person name="Bluhm B."/>
            <person name="Cannon C."/>
            <person name="Castanera R."/>
            <person name="Culley D."/>
            <person name="Daum C."/>
            <person name="Ezra D."/>
            <person name="Gonzalez J."/>
            <person name="Henrissat B."/>
            <person name="Kuo A."/>
            <person name="Liang C."/>
            <person name="Lipzen A."/>
            <person name="Lutzoni F."/>
            <person name="Magnuson J."/>
            <person name="Mondo S."/>
            <person name="Nolan M."/>
            <person name="Ohm R."/>
            <person name="Pangilinan J."/>
            <person name="Park H.-J."/>
            <person name="Ramirez L."/>
            <person name="Alfaro M."/>
            <person name="Sun H."/>
            <person name="Tritt A."/>
            <person name="Yoshinaga Y."/>
            <person name="Zwiers L.-H."/>
            <person name="Turgeon B."/>
            <person name="Goodwin S."/>
            <person name="Spatafora J."/>
            <person name="Crous P."/>
            <person name="Grigoriev I."/>
        </authorList>
    </citation>
    <scope>NUCLEOTIDE SEQUENCE [LARGE SCALE GENOMIC DNA]</scope>
    <source>
        <strain evidence="5">CECT 20119</strain>
    </source>
</reference>
<evidence type="ECO:0000259" key="3">
    <source>
        <dbReference type="Pfam" id="PF01757"/>
    </source>
</evidence>
<feature type="transmembrane region" description="Helical" evidence="2">
    <location>
        <begin position="389"/>
        <end position="413"/>
    </location>
</feature>
<keyword evidence="4" id="KW-0808">Transferase</keyword>
<keyword evidence="5" id="KW-1185">Reference proteome</keyword>
<feature type="transmembrane region" description="Helical" evidence="2">
    <location>
        <begin position="425"/>
        <end position="450"/>
    </location>
</feature>
<feature type="region of interest" description="Disordered" evidence="1">
    <location>
        <begin position="471"/>
        <end position="521"/>
    </location>
</feature>
<feature type="transmembrane region" description="Helical" evidence="2">
    <location>
        <begin position="245"/>
        <end position="265"/>
    </location>
</feature>
<keyword evidence="2" id="KW-0812">Transmembrane</keyword>
<dbReference type="GO" id="GO:0016747">
    <property type="term" value="F:acyltransferase activity, transferring groups other than amino-acyl groups"/>
    <property type="evidence" value="ECO:0007669"/>
    <property type="project" value="InterPro"/>
</dbReference>
<evidence type="ECO:0000313" key="4">
    <source>
        <dbReference type="EMBL" id="KAF2220178.1"/>
    </source>
</evidence>
<feature type="transmembrane region" description="Helical" evidence="2">
    <location>
        <begin position="317"/>
        <end position="335"/>
    </location>
</feature>
<keyword evidence="2" id="KW-1133">Transmembrane helix</keyword>
<keyword evidence="4" id="KW-0012">Acyltransferase</keyword>
<proteinExistence type="predicted"/>
<dbReference type="PANTHER" id="PTHR23028:SF134">
    <property type="entry name" value="PUTATIVE (AFU_ORTHOLOGUE AFUA_4G08520)-RELATED"/>
    <property type="match status" value="1"/>
</dbReference>
<dbReference type="InterPro" id="IPR002656">
    <property type="entry name" value="Acyl_transf_3_dom"/>
</dbReference>
<dbReference type="Proteomes" id="UP000799538">
    <property type="component" value="Unassembled WGS sequence"/>
</dbReference>
<name>A0A6A6G3S2_9PEZI</name>
<dbReference type="PANTHER" id="PTHR23028">
    <property type="entry name" value="ACETYLTRANSFERASE"/>
    <property type="match status" value="1"/>
</dbReference>
<feature type="domain" description="Acyltransferase 3" evidence="3">
    <location>
        <begin position="27"/>
        <end position="444"/>
    </location>
</feature>
<dbReference type="Pfam" id="PF01757">
    <property type="entry name" value="Acyl_transf_3"/>
    <property type="match status" value="1"/>
</dbReference>
<feature type="transmembrane region" description="Helical" evidence="2">
    <location>
        <begin position="358"/>
        <end position="377"/>
    </location>
</feature>
<keyword evidence="2" id="KW-0472">Membrane</keyword>
<sequence>MLGTVLDELKLSASSSQSRNPPRAQTAWLDGLRGYAALLVFFCHFGIVYWNNLRYAYGTVIPLHSIIPNGTNYPGGQPVWNGTNVTALEPYRHTYPIQLPIVRLLADGDPMVVIFFLVSGYSLSLKPTSLIRAGPTSHPHLLTTLSSSVFRRPIRLILPILASTLLVVFAVTIGIYTHASTFASSSRTFHSYFHGWAFEATPHVLPSLNLQLIDWFYSLYDLLDFFTHFHWTMTRYDIHLWTIPVELRCSLLLFLTHLALAPLVTRARLSLLTISILLALTWGDTWEMALFWTGQLLCEIDSLHPPSPSLVLRKRHLFSLFLSLYLLSTPLVWAHCTPFYRPFTWVWIPGLRAYETSRFWQCLGATGLMILVARVPVYRGFFSNGLARYLGRISFALYLVHGPVLRSVGYSLAFKLWQVVGREGWRYHFCVCLTGAVVGPMTIAVANVFCRRVDEPVVRFARRVEGWMKGEGEEGGEPGVWGWDGEGRGGEERWAPGHGRGDSGVSVEEAELGRVGRGSLS</sequence>
<organism evidence="4 5">
    <name type="scientific">Elsinoe ampelina</name>
    <dbReference type="NCBI Taxonomy" id="302913"/>
    <lineage>
        <taxon>Eukaryota</taxon>
        <taxon>Fungi</taxon>
        <taxon>Dikarya</taxon>
        <taxon>Ascomycota</taxon>
        <taxon>Pezizomycotina</taxon>
        <taxon>Dothideomycetes</taxon>
        <taxon>Dothideomycetidae</taxon>
        <taxon>Myriangiales</taxon>
        <taxon>Elsinoaceae</taxon>
        <taxon>Elsinoe</taxon>
    </lineage>
</organism>
<dbReference type="AlphaFoldDB" id="A0A6A6G3S2"/>
<protein>
    <submittedName>
        <fullName evidence="4">Acyltransferase family-domain-containing protein</fullName>
    </submittedName>
</protein>
<feature type="transmembrane region" description="Helical" evidence="2">
    <location>
        <begin position="32"/>
        <end position="50"/>
    </location>
</feature>
<dbReference type="EMBL" id="ML992513">
    <property type="protein sequence ID" value="KAF2220178.1"/>
    <property type="molecule type" value="Genomic_DNA"/>
</dbReference>
<feature type="transmembrane region" description="Helical" evidence="2">
    <location>
        <begin position="156"/>
        <end position="176"/>
    </location>
</feature>
<evidence type="ECO:0000256" key="1">
    <source>
        <dbReference type="SAM" id="MobiDB-lite"/>
    </source>
</evidence>
<feature type="compositionally biased region" description="Basic and acidic residues" evidence="1">
    <location>
        <begin position="485"/>
        <end position="501"/>
    </location>
</feature>
<evidence type="ECO:0000256" key="2">
    <source>
        <dbReference type="SAM" id="Phobius"/>
    </source>
</evidence>
<dbReference type="InterPro" id="IPR050879">
    <property type="entry name" value="Acyltransferase_3"/>
</dbReference>